<keyword evidence="7" id="KW-1185">Reference proteome</keyword>
<gene>
    <name evidence="6" type="ORF">H8S62_04960</name>
</gene>
<evidence type="ECO:0000313" key="6">
    <source>
        <dbReference type="EMBL" id="MBC5736357.1"/>
    </source>
</evidence>
<evidence type="ECO:0000256" key="3">
    <source>
        <dbReference type="SAM" id="Phobius"/>
    </source>
</evidence>
<dbReference type="Proteomes" id="UP000607645">
    <property type="component" value="Unassembled WGS sequence"/>
</dbReference>
<dbReference type="GO" id="GO:0004553">
    <property type="term" value="F:hydrolase activity, hydrolyzing O-glycosyl compounds"/>
    <property type="evidence" value="ECO:0007669"/>
    <property type="project" value="InterPro"/>
</dbReference>
<evidence type="ECO:0000256" key="4">
    <source>
        <dbReference type="SAM" id="SignalP"/>
    </source>
</evidence>
<dbReference type="PANTHER" id="PTHR42715:SF10">
    <property type="entry name" value="BETA-GLUCOSIDASE"/>
    <property type="match status" value="1"/>
</dbReference>
<dbReference type="SUPFAM" id="SSF51445">
    <property type="entry name" value="(Trans)glycosidases"/>
    <property type="match status" value="1"/>
</dbReference>
<comment type="caution">
    <text evidence="6">The sequence shown here is derived from an EMBL/GenBank/DDBJ whole genome shotgun (WGS) entry which is preliminary data.</text>
</comment>
<proteinExistence type="inferred from homology"/>
<feature type="transmembrane region" description="Helical" evidence="3">
    <location>
        <begin position="893"/>
        <end position="914"/>
    </location>
</feature>
<reference evidence="6" key="1">
    <citation type="submission" date="2020-08" db="EMBL/GenBank/DDBJ databases">
        <title>Genome public.</title>
        <authorList>
            <person name="Liu C."/>
            <person name="Sun Q."/>
        </authorList>
    </citation>
    <scope>NUCLEOTIDE SEQUENCE</scope>
    <source>
        <strain evidence="6">NSJ-52</strain>
    </source>
</reference>
<accession>A0A8J6J550</accession>
<comment type="similarity">
    <text evidence="1">Belongs to the glycosyl hydrolase 3 family.</text>
</comment>
<feature type="domain" description="Fibronectin type III-like" evidence="5">
    <location>
        <begin position="415"/>
        <end position="493"/>
    </location>
</feature>
<evidence type="ECO:0000256" key="1">
    <source>
        <dbReference type="ARBA" id="ARBA00005336"/>
    </source>
</evidence>
<dbReference type="InterPro" id="IPR036881">
    <property type="entry name" value="Glyco_hydro_3_C_sf"/>
</dbReference>
<dbReference type="Gene3D" id="3.20.20.300">
    <property type="entry name" value="Glycoside hydrolase, family 3, N-terminal domain"/>
    <property type="match status" value="1"/>
</dbReference>
<name>A0A8J6J550_9FIRM</name>
<keyword evidence="2 6" id="KW-0378">Hydrolase</keyword>
<evidence type="ECO:0000313" key="7">
    <source>
        <dbReference type="Proteomes" id="UP000607645"/>
    </source>
</evidence>
<dbReference type="InterPro" id="IPR036962">
    <property type="entry name" value="Glyco_hydro_3_N_sf"/>
</dbReference>
<feature type="chain" id="PRO_5035149489" evidence="4">
    <location>
        <begin position="33"/>
        <end position="937"/>
    </location>
</feature>
<keyword evidence="4" id="KW-0732">Signal</keyword>
<keyword evidence="3" id="KW-0812">Transmembrane</keyword>
<dbReference type="Pfam" id="PF14310">
    <property type="entry name" value="Fn3-like"/>
    <property type="match status" value="1"/>
</dbReference>
<dbReference type="InterPro" id="IPR001764">
    <property type="entry name" value="Glyco_hydro_3_N"/>
</dbReference>
<dbReference type="SMART" id="SM01217">
    <property type="entry name" value="Fn3_like"/>
    <property type="match status" value="1"/>
</dbReference>
<keyword evidence="3" id="KW-0472">Membrane</keyword>
<sequence>MKDSTTPRRPRKAAMAAMSVLLVLLLALNAAAAVLVPPNYSMINNFFNQGPSEAETAQAGADSAEMTREIASEGIILLENRDGALPLDRGTRVNLFGYGSRDTVYGGSGSGSGDSSGNVTMVQGLRNAGFEVNQELADFYDARFKERTGVGYTGNNFDINEPPVGEYSAELLGNARDFSDVALVVISRLGGEGADLPMEMGQAESEVGTSGSATSIGVQGGDAGKHYLELQQVEIEMLDMVKENFATVVVLLNCANAMELGFLEDTDIDAALWLGCLGSTGCDAVGGVLSGAVNPSGRTTSTFAYAVESAPSYYSFGDYDYTNATYTNTSPIAPASEPDNYHYVDYVEGIYVGYRYYETAAADGYIDYDATVQYPFGYGRSYTAFEQEISAFRDDGAAVSMDVTVTNTGSAAGRDVVQVYYTAPYTPGGIEKSHVVLAGFGKTGPLEPGESETVNVSFTYEDMASYDYSGVKLQGGAYVLEAGDYEIKLMGNSHEVIDSRTVSVARDAVYRDGFDGPRSTDGAAAVNRFDDATWGEDVTYVSRADWAGTMPARRAPRSREAKAEIVSALTADEYANDPGDPDITYADHGLTLADMGGLAYEDPQWEKLLEQVSVEEMTNLLSNGGWCTETVASVGKPYCTEVDGPNGINNIMAGVTGNQYTGQSVLGCTWNRELAGRMGETYAREAAAYHISGLYAPGLNIFRSPFSGRNYEYFSEDGFHTGKMAAAEIQGIQSQGVYCYAKHFAVNDSETNRDQGGLCTWVNEQAMREVYLRGFELAVKEGGSKGMMAAFNRLGTTNCAESYQLLTEVLRDEWGFRGAVVTDCIMQLSYVNADRCVRAGCDLQLALMNLNAVSEETAGTTTGRQAMRGSTHNILYMVANSGALEISKAPAPVWLFIAVGADAVLLGLCAFYFVRRHQRMKRWKTARTADAPGGDRA</sequence>
<dbReference type="SUPFAM" id="SSF52279">
    <property type="entry name" value="Beta-D-glucan exohydrolase, C-terminal domain"/>
    <property type="match status" value="1"/>
</dbReference>
<dbReference type="InterPro" id="IPR017853">
    <property type="entry name" value="GH"/>
</dbReference>
<dbReference type="PANTHER" id="PTHR42715">
    <property type="entry name" value="BETA-GLUCOSIDASE"/>
    <property type="match status" value="1"/>
</dbReference>
<dbReference type="PRINTS" id="PR00133">
    <property type="entry name" value="GLHYDRLASE3"/>
</dbReference>
<dbReference type="Pfam" id="PF01915">
    <property type="entry name" value="Glyco_hydro_3_C"/>
    <property type="match status" value="1"/>
</dbReference>
<dbReference type="InterPro" id="IPR002772">
    <property type="entry name" value="Glyco_hydro_3_C"/>
</dbReference>
<dbReference type="InterPro" id="IPR050288">
    <property type="entry name" value="Cellulose_deg_GH3"/>
</dbReference>
<dbReference type="AlphaFoldDB" id="A0A8J6J550"/>
<protein>
    <submittedName>
        <fullName evidence="6">Glycoside hydrolase family 3 C-terminal domain-containing protein</fullName>
    </submittedName>
</protein>
<dbReference type="Gene3D" id="2.60.40.10">
    <property type="entry name" value="Immunoglobulins"/>
    <property type="match status" value="1"/>
</dbReference>
<dbReference type="GO" id="GO:0005975">
    <property type="term" value="P:carbohydrate metabolic process"/>
    <property type="evidence" value="ECO:0007669"/>
    <property type="project" value="InterPro"/>
</dbReference>
<dbReference type="EMBL" id="JACOPQ010000003">
    <property type="protein sequence ID" value="MBC5736357.1"/>
    <property type="molecule type" value="Genomic_DNA"/>
</dbReference>
<organism evidence="6 7">
    <name type="scientific">Lawsonibacter faecis</name>
    <dbReference type="NCBI Taxonomy" id="2763052"/>
    <lineage>
        <taxon>Bacteria</taxon>
        <taxon>Bacillati</taxon>
        <taxon>Bacillota</taxon>
        <taxon>Clostridia</taxon>
        <taxon>Eubacteriales</taxon>
        <taxon>Oscillospiraceae</taxon>
        <taxon>Lawsonibacter</taxon>
    </lineage>
</organism>
<keyword evidence="3" id="KW-1133">Transmembrane helix</keyword>
<dbReference type="Pfam" id="PF00933">
    <property type="entry name" value="Glyco_hydro_3"/>
    <property type="match status" value="1"/>
</dbReference>
<dbReference type="Gene3D" id="3.40.50.1700">
    <property type="entry name" value="Glycoside hydrolase family 3 C-terminal domain"/>
    <property type="match status" value="1"/>
</dbReference>
<dbReference type="InterPro" id="IPR013783">
    <property type="entry name" value="Ig-like_fold"/>
</dbReference>
<evidence type="ECO:0000256" key="2">
    <source>
        <dbReference type="ARBA" id="ARBA00022801"/>
    </source>
</evidence>
<feature type="signal peptide" evidence="4">
    <location>
        <begin position="1"/>
        <end position="32"/>
    </location>
</feature>
<dbReference type="RefSeq" id="WP_186918680.1">
    <property type="nucleotide sequence ID" value="NZ_JACOPQ010000003.1"/>
</dbReference>
<dbReference type="InterPro" id="IPR026891">
    <property type="entry name" value="Fn3-like"/>
</dbReference>
<evidence type="ECO:0000259" key="5">
    <source>
        <dbReference type="SMART" id="SM01217"/>
    </source>
</evidence>